<dbReference type="GO" id="GO:0004097">
    <property type="term" value="F:catechol oxidase activity"/>
    <property type="evidence" value="ECO:0007669"/>
    <property type="project" value="InterPro"/>
</dbReference>
<gene>
    <name evidence="3" type="ORF">Prudu_010954</name>
</gene>
<feature type="domain" description="Polyphenol oxidase C-terminal" evidence="2">
    <location>
        <begin position="66"/>
        <end position="116"/>
    </location>
</feature>
<accession>A0A4Y1R9L1</accession>
<sequence length="149" mass="16540">MRRSLDMFMKMSRFRGSSLGQRHAGQSSREMPRLSELQSCRNDVVGEAGESSEFPIQLDVEDKHGGIEYEKNAVVKFDVYVNDVGDDDDVLSGPDKSEFAGSFVSVPHTHKEKRNKSKAEDDESVVVTLVPKFGAQTVTIGSIRIEFVA</sequence>
<feature type="domain" description="Polyphenol oxidase C-terminal" evidence="2">
    <location>
        <begin position="118"/>
        <end position="147"/>
    </location>
</feature>
<feature type="region of interest" description="Disordered" evidence="1">
    <location>
        <begin position="16"/>
        <end position="36"/>
    </location>
</feature>
<evidence type="ECO:0000256" key="1">
    <source>
        <dbReference type="SAM" id="MobiDB-lite"/>
    </source>
</evidence>
<reference evidence="3" key="1">
    <citation type="journal article" date="2019" name="Science">
        <title>Mutation of a bHLH transcription factor allowed almond domestication.</title>
        <authorList>
            <person name="Sanchez-Perez R."/>
            <person name="Pavan S."/>
            <person name="Mazzeo R."/>
            <person name="Moldovan C."/>
            <person name="Aiese Cigliano R."/>
            <person name="Del Cueto J."/>
            <person name="Ricciardi F."/>
            <person name="Lotti C."/>
            <person name="Ricciardi L."/>
            <person name="Dicenta F."/>
            <person name="Lopez-Marques R.L."/>
            <person name="Lindberg Moller B."/>
        </authorList>
    </citation>
    <scope>NUCLEOTIDE SEQUENCE</scope>
</reference>
<organism evidence="3">
    <name type="scientific">Prunus dulcis</name>
    <name type="common">Almond</name>
    <name type="synonym">Amygdalus dulcis</name>
    <dbReference type="NCBI Taxonomy" id="3755"/>
    <lineage>
        <taxon>Eukaryota</taxon>
        <taxon>Viridiplantae</taxon>
        <taxon>Streptophyta</taxon>
        <taxon>Embryophyta</taxon>
        <taxon>Tracheophyta</taxon>
        <taxon>Spermatophyta</taxon>
        <taxon>Magnoliopsida</taxon>
        <taxon>eudicotyledons</taxon>
        <taxon>Gunneridae</taxon>
        <taxon>Pentapetalae</taxon>
        <taxon>rosids</taxon>
        <taxon>fabids</taxon>
        <taxon>Rosales</taxon>
        <taxon>Rosaceae</taxon>
        <taxon>Amygdaloideae</taxon>
        <taxon>Amygdaleae</taxon>
        <taxon>Prunus</taxon>
    </lineage>
</organism>
<dbReference type="InterPro" id="IPR022740">
    <property type="entry name" value="Polyphenol_oxidase_C"/>
</dbReference>
<feature type="compositionally biased region" description="Polar residues" evidence="1">
    <location>
        <begin position="18"/>
        <end position="29"/>
    </location>
</feature>
<dbReference type="AlphaFoldDB" id="A0A4Y1R9L1"/>
<proteinExistence type="predicted"/>
<protein>
    <recommendedName>
        <fullName evidence="2">Polyphenol oxidase C-terminal domain-containing protein</fullName>
    </recommendedName>
</protein>
<evidence type="ECO:0000313" key="3">
    <source>
        <dbReference type="EMBL" id="BBH00853.1"/>
    </source>
</evidence>
<name>A0A4Y1R9L1_PRUDU</name>
<dbReference type="EMBL" id="AP019300">
    <property type="protein sequence ID" value="BBH00853.1"/>
    <property type="molecule type" value="Genomic_DNA"/>
</dbReference>
<dbReference type="Pfam" id="PF12143">
    <property type="entry name" value="PPO1_KFDV"/>
    <property type="match status" value="2"/>
</dbReference>
<dbReference type="PANTHER" id="PTHR36608:SF1">
    <property type="entry name" value="POLYPHENOL OXIDASE C, CHLOROPLASTIC-LIKE"/>
    <property type="match status" value="1"/>
</dbReference>
<dbReference type="PANTHER" id="PTHR36608">
    <property type="entry name" value="POLYPHENOL OXIDASE C, CHLOROPLASTIC-LIKE"/>
    <property type="match status" value="1"/>
</dbReference>
<evidence type="ECO:0000259" key="2">
    <source>
        <dbReference type="Pfam" id="PF12143"/>
    </source>
</evidence>